<feature type="compositionally biased region" description="Polar residues" evidence="1">
    <location>
        <begin position="56"/>
        <end position="72"/>
    </location>
</feature>
<organism evidence="2 3">
    <name type="scientific">Eleginops maclovinus</name>
    <name type="common">Patagonian blennie</name>
    <name type="synonym">Eleginus maclovinus</name>
    <dbReference type="NCBI Taxonomy" id="56733"/>
    <lineage>
        <taxon>Eukaryota</taxon>
        <taxon>Metazoa</taxon>
        <taxon>Chordata</taxon>
        <taxon>Craniata</taxon>
        <taxon>Vertebrata</taxon>
        <taxon>Euteleostomi</taxon>
        <taxon>Actinopterygii</taxon>
        <taxon>Neopterygii</taxon>
        <taxon>Teleostei</taxon>
        <taxon>Neoteleostei</taxon>
        <taxon>Acanthomorphata</taxon>
        <taxon>Eupercaria</taxon>
        <taxon>Perciformes</taxon>
        <taxon>Notothenioidei</taxon>
        <taxon>Eleginopidae</taxon>
        <taxon>Eleginops</taxon>
    </lineage>
</organism>
<dbReference type="Proteomes" id="UP001346869">
    <property type="component" value="Unassembled WGS sequence"/>
</dbReference>
<dbReference type="EMBL" id="JAUZQC010000021">
    <property type="protein sequence ID" value="KAK5852301.1"/>
    <property type="molecule type" value="Genomic_DNA"/>
</dbReference>
<proteinExistence type="predicted"/>
<evidence type="ECO:0000313" key="2">
    <source>
        <dbReference type="EMBL" id="KAK5852301.1"/>
    </source>
</evidence>
<gene>
    <name evidence="2" type="ORF">PBY51_023780</name>
</gene>
<evidence type="ECO:0000256" key="1">
    <source>
        <dbReference type="SAM" id="MobiDB-lite"/>
    </source>
</evidence>
<name>A0AAN7WUG4_ELEMC</name>
<reference evidence="2 3" key="2">
    <citation type="journal article" date="2023" name="Mol. Biol. Evol.">
        <title>Genomics of Secondarily Temperate Adaptation in the Only Non-Antarctic Icefish.</title>
        <authorList>
            <person name="Rivera-Colon A.G."/>
            <person name="Rayamajhi N."/>
            <person name="Minhas B.F."/>
            <person name="Madrigal G."/>
            <person name="Bilyk K.T."/>
            <person name="Yoon V."/>
            <person name="Hune M."/>
            <person name="Gregory S."/>
            <person name="Cheng C.H.C."/>
            <person name="Catchen J.M."/>
        </authorList>
    </citation>
    <scope>NUCLEOTIDE SEQUENCE [LARGE SCALE GENOMIC DNA]</scope>
    <source>
        <strain evidence="2">JMC-PN-2008</strain>
    </source>
</reference>
<sequence length="72" mass="8638">MQRVRMLTVKLMRARMMRDRMQREVSMMREQWKMSAWYLPREMFARHLPALKPANMSGNSTTTTLMETCPLS</sequence>
<reference evidence="2 3" key="1">
    <citation type="journal article" date="2023" name="Genes (Basel)">
        <title>Chromosome-Level Genome Assembly and Circadian Gene Repertoire of the Patagonia Blennie Eleginops maclovinus-The Closest Ancestral Proxy of Antarctic Cryonotothenioids.</title>
        <authorList>
            <person name="Cheng C.C."/>
            <person name="Rivera-Colon A.G."/>
            <person name="Minhas B.F."/>
            <person name="Wilson L."/>
            <person name="Rayamajhi N."/>
            <person name="Vargas-Chacoff L."/>
            <person name="Catchen J.M."/>
        </authorList>
    </citation>
    <scope>NUCLEOTIDE SEQUENCE [LARGE SCALE GENOMIC DNA]</scope>
    <source>
        <strain evidence="2">JMC-PN-2008</strain>
    </source>
</reference>
<keyword evidence="3" id="KW-1185">Reference proteome</keyword>
<dbReference type="AlphaFoldDB" id="A0AAN7WUG4"/>
<comment type="caution">
    <text evidence="2">The sequence shown here is derived from an EMBL/GenBank/DDBJ whole genome shotgun (WGS) entry which is preliminary data.</text>
</comment>
<protein>
    <submittedName>
        <fullName evidence="2">Uncharacterized protein</fullName>
    </submittedName>
</protein>
<feature type="region of interest" description="Disordered" evidence="1">
    <location>
        <begin position="53"/>
        <end position="72"/>
    </location>
</feature>
<evidence type="ECO:0000313" key="3">
    <source>
        <dbReference type="Proteomes" id="UP001346869"/>
    </source>
</evidence>
<accession>A0AAN7WUG4</accession>